<accession>A0A2I0I6C6</accession>
<name>A0A2I0I6C6_PUNGR</name>
<comment type="caution">
    <text evidence="2">The sequence shown here is derived from an EMBL/GenBank/DDBJ whole genome shotgun (WGS) entry which is preliminary data.</text>
</comment>
<protein>
    <submittedName>
        <fullName evidence="2">Uncharacterized protein</fullName>
    </submittedName>
</protein>
<keyword evidence="3" id="KW-1185">Reference proteome</keyword>
<dbReference type="Proteomes" id="UP000233551">
    <property type="component" value="Unassembled WGS sequence"/>
</dbReference>
<feature type="region of interest" description="Disordered" evidence="1">
    <location>
        <begin position="102"/>
        <end position="121"/>
    </location>
</feature>
<evidence type="ECO:0000256" key="1">
    <source>
        <dbReference type="SAM" id="MobiDB-lite"/>
    </source>
</evidence>
<evidence type="ECO:0000313" key="2">
    <source>
        <dbReference type="EMBL" id="PKI39363.1"/>
    </source>
</evidence>
<dbReference type="AlphaFoldDB" id="A0A2I0I6C6"/>
<reference evidence="2 3" key="1">
    <citation type="submission" date="2017-11" db="EMBL/GenBank/DDBJ databases">
        <title>De-novo sequencing of pomegranate (Punica granatum L.) genome.</title>
        <authorList>
            <person name="Akparov Z."/>
            <person name="Amiraslanov A."/>
            <person name="Hajiyeva S."/>
            <person name="Abbasov M."/>
            <person name="Kaur K."/>
            <person name="Hamwieh A."/>
            <person name="Solovyev V."/>
            <person name="Salamov A."/>
            <person name="Braich B."/>
            <person name="Kosarev P."/>
            <person name="Mahmoud A."/>
            <person name="Hajiyev E."/>
            <person name="Babayeva S."/>
            <person name="Izzatullayeva V."/>
            <person name="Mammadov A."/>
            <person name="Mammadov A."/>
            <person name="Sharifova S."/>
            <person name="Ojaghi J."/>
            <person name="Eynullazada K."/>
            <person name="Bayramov B."/>
            <person name="Abdulazimova A."/>
            <person name="Shahmuradov I."/>
        </authorList>
    </citation>
    <scope>NUCLEOTIDE SEQUENCE [LARGE SCALE GENOMIC DNA]</scope>
    <source>
        <strain evidence="3">cv. AG2017</strain>
        <tissue evidence="2">Leaf</tissue>
    </source>
</reference>
<proteinExistence type="predicted"/>
<organism evidence="2 3">
    <name type="scientific">Punica granatum</name>
    <name type="common">Pomegranate</name>
    <dbReference type="NCBI Taxonomy" id="22663"/>
    <lineage>
        <taxon>Eukaryota</taxon>
        <taxon>Viridiplantae</taxon>
        <taxon>Streptophyta</taxon>
        <taxon>Embryophyta</taxon>
        <taxon>Tracheophyta</taxon>
        <taxon>Spermatophyta</taxon>
        <taxon>Magnoliopsida</taxon>
        <taxon>eudicotyledons</taxon>
        <taxon>Gunneridae</taxon>
        <taxon>Pentapetalae</taxon>
        <taxon>rosids</taxon>
        <taxon>malvids</taxon>
        <taxon>Myrtales</taxon>
        <taxon>Lythraceae</taxon>
        <taxon>Punica</taxon>
    </lineage>
</organism>
<dbReference type="EMBL" id="PGOL01003818">
    <property type="protein sequence ID" value="PKI39363.1"/>
    <property type="molecule type" value="Genomic_DNA"/>
</dbReference>
<gene>
    <name evidence="2" type="ORF">CRG98_040229</name>
</gene>
<sequence length="121" mass="13025">MQSGLDKSNYLLTPYGSATASSFCGGGEWVVGAAVEHPVNLKPLYDCDESQPFIKRGHLAHGCPTRVLIAPAPPPRGPLCVLPAGMDHEVEVHWAGLRPTRGRRNCHQRANSAGPNKMGRM</sequence>
<evidence type="ECO:0000313" key="3">
    <source>
        <dbReference type="Proteomes" id="UP000233551"/>
    </source>
</evidence>